<proteinExistence type="predicted"/>
<reference evidence="3" key="1">
    <citation type="journal article" date="2011" name="Proc. Natl. Acad. Sci. U.S.A.">
        <title>Obligate biotrophy features unraveled by the genomic analysis of rust fungi.</title>
        <authorList>
            <person name="Duplessis S."/>
            <person name="Cuomo C.A."/>
            <person name="Lin Y.-C."/>
            <person name="Aerts A."/>
            <person name="Tisserant E."/>
            <person name="Veneault-Fourrey C."/>
            <person name="Joly D.L."/>
            <person name="Hacquard S."/>
            <person name="Amselem J."/>
            <person name="Cantarel B.L."/>
            <person name="Chiu R."/>
            <person name="Coutinho P.M."/>
            <person name="Feau N."/>
            <person name="Field M."/>
            <person name="Frey P."/>
            <person name="Gelhaye E."/>
            <person name="Goldberg J."/>
            <person name="Grabherr M.G."/>
            <person name="Kodira C.D."/>
            <person name="Kohler A."/>
            <person name="Kuees U."/>
            <person name="Lindquist E.A."/>
            <person name="Lucas S.M."/>
            <person name="Mago R."/>
            <person name="Mauceli E."/>
            <person name="Morin E."/>
            <person name="Murat C."/>
            <person name="Pangilinan J.L."/>
            <person name="Park R."/>
            <person name="Pearson M."/>
            <person name="Quesneville H."/>
            <person name="Rouhier N."/>
            <person name="Sakthikumar S."/>
            <person name="Salamov A.A."/>
            <person name="Schmutz J."/>
            <person name="Selles B."/>
            <person name="Shapiro H."/>
            <person name="Tanguay P."/>
            <person name="Tuskan G.A."/>
            <person name="Henrissat B."/>
            <person name="Van de Peer Y."/>
            <person name="Rouze P."/>
            <person name="Ellis J.G."/>
            <person name="Dodds P.N."/>
            <person name="Schein J.E."/>
            <person name="Zhong S."/>
            <person name="Hamelin R.C."/>
            <person name="Grigoriev I.V."/>
            <person name="Szabo L.J."/>
            <person name="Martin F."/>
        </authorList>
    </citation>
    <scope>NUCLEOTIDE SEQUENCE [LARGE SCALE GENOMIC DNA]</scope>
    <source>
        <strain evidence="3">98AG31 / pathotype 3-4-7</strain>
    </source>
</reference>
<sequence>MCISIQYFVWPTQTNKRSTLLSLLMFFVLSLSFSTCKISTQTKNFTLSMYRVCFCLLVSL</sequence>
<dbReference type="RefSeq" id="XP_007413344.1">
    <property type="nucleotide sequence ID" value="XM_007413282.1"/>
</dbReference>
<dbReference type="RefSeq" id="XP_007419743.1">
    <property type="nucleotide sequence ID" value="XM_007419681.1"/>
</dbReference>
<dbReference type="EMBL" id="GL883421">
    <property type="protein sequence ID" value="EGF96987.1"/>
    <property type="molecule type" value="Genomic_DNA"/>
</dbReference>
<evidence type="ECO:0000313" key="3">
    <source>
        <dbReference type="Proteomes" id="UP000001072"/>
    </source>
</evidence>
<protein>
    <submittedName>
        <fullName evidence="2">Secreted protein</fullName>
    </submittedName>
</protein>
<keyword evidence="3" id="KW-1185">Reference proteome</keyword>
<evidence type="ECO:0000313" key="1">
    <source>
        <dbReference type="EMBL" id="EGF96987.1"/>
    </source>
</evidence>
<dbReference type="KEGG" id="mlr:MELLADRAFT_90212"/>
<dbReference type="AlphaFoldDB" id="F4RVN8"/>
<dbReference type="GeneID" id="18925988"/>
<dbReference type="HOGENOM" id="CLU_2942259_0_0_1"/>
<reference evidence="2" key="2">
    <citation type="submission" date="2011-04" db="EMBL/GenBank/DDBJ databases">
        <title>Obligate Biotrophy Features Unraveled by the Genomic Analysis of the Rust Fungi, Melampsora larici-populina and Puccinia graminis f. sp. tritici.</title>
        <authorList>
            <consortium name="US DOE Joint Genome Institute (JGI-PGF)"/>
            <person name="Duplessis S."/>
            <person name="Cuomo C."/>
            <person name="Lin Y.-C."/>
            <person name="Aerts A."/>
            <person name="Tisserant E."/>
            <person name="Veneault-Fourrey C."/>
            <person name="Joly D."/>
            <person name="Hacquard S."/>
            <person name="Amselem J."/>
            <person name="Cantarel B."/>
            <person name="Readman C."/>
            <person name="Coutinho P."/>
            <person name="Feau N."/>
            <person name="Field M."/>
            <person name="Frey P."/>
            <person name="Gelhaye E."/>
            <person name="Goldberg J."/>
            <person name="Grabherr M."/>
            <person name="Kodira C."/>
            <person name="Kohler A."/>
            <person name="Kues U."/>
            <person name="Lindquist E."/>
            <person name="Lucas S."/>
            <person name="Mago R."/>
            <person name="Mauceli E."/>
            <person name="Morin E."/>
            <person name="Murat C."/>
            <person name="Pangilinan J."/>
            <person name="Park R."/>
            <person name="Pearson M."/>
            <person name="Quesneville H."/>
            <person name="Rouhier N."/>
            <person name="Sakthikumar S."/>
            <person name="Salamov A."/>
            <person name="Schmutz J."/>
            <person name="Selles B."/>
            <person name="Shapiro H."/>
            <person name="Tangay P."/>
            <person name="Tuskan G."/>
            <person name="Henrissat B."/>
            <person name="Van de Peer Y."/>
            <person name="Rouze P."/>
            <person name="Schein J."/>
            <person name="Ellis J."/>
            <person name="Dodds P."/>
            <person name="Zhong S."/>
            <person name="Hamelin R."/>
            <person name="Grigoriev I."/>
            <person name="Szabo L."/>
            <person name="Martin F."/>
        </authorList>
    </citation>
    <scope>NUCLEOTIDE SEQUENCE</scope>
    <source>
        <strain evidence="2">98AG31</strain>
    </source>
</reference>
<gene>
    <name evidence="2" type="ORF">MELLADRAFT_117298</name>
    <name evidence="1" type="ORF">MELLADRAFT_90212</name>
</gene>
<dbReference type="Proteomes" id="UP000001072">
    <property type="component" value="Unassembled WGS sequence"/>
</dbReference>
<accession>F4RVN8</accession>
<evidence type="ECO:0000313" key="2">
    <source>
        <dbReference type="EMBL" id="EGG03550.1"/>
    </source>
</evidence>
<dbReference type="VEuPathDB" id="FungiDB:MELLADRAFT_117298"/>
<name>F4RVN8_MELLP</name>
<dbReference type="GeneID" id="18935487"/>
<dbReference type="KEGG" id="mlr:MELLADRAFT_117298"/>
<dbReference type="EMBL" id="GL883124">
    <property type="protein sequence ID" value="EGG03550.1"/>
    <property type="molecule type" value="Genomic_DNA"/>
</dbReference>
<dbReference type="VEuPathDB" id="FungiDB:MELLADRAFT_90212"/>
<organism evidence="3">
    <name type="scientific">Melampsora larici-populina (strain 98AG31 / pathotype 3-4-7)</name>
    <name type="common">Poplar leaf rust fungus</name>
    <dbReference type="NCBI Taxonomy" id="747676"/>
    <lineage>
        <taxon>Eukaryota</taxon>
        <taxon>Fungi</taxon>
        <taxon>Dikarya</taxon>
        <taxon>Basidiomycota</taxon>
        <taxon>Pucciniomycotina</taxon>
        <taxon>Pucciniomycetes</taxon>
        <taxon>Pucciniales</taxon>
        <taxon>Melampsoraceae</taxon>
        <taxon>Melampsora</taxon>
    </lineage>
</organism>